<dbReference type="GO" id="GO:0007064">
    <property type="term" value="P:mitotic sister chromatid cohesion"/>
    <property type="evidence" value="ECO:0007669"/>
    <property type="project" value="InterPro"/>
</dbReference>
<keyword evidence="5" id="KW-0159">Chromosome partition</keyword>
<dbReference type="GO" id="GO:0005634">
    <property type="term" value="C:nucleus"/>
    <property type="evidence" value="ECO:0007669"/>
    <property type="project" value="UniProtKB-SubCell"/>
</dbReference>
<evidence type="ECO:0000256" key="2">
    <source>
        <dbReference type="ARBA" id="ARBA00008585"/>
    </source>
</evidence>
<protein>
    <recommendedName>
        <fullName evidence="11">Anaphase-promoting complex subunit 5</fullName>
    </recommendedName>
</protein>
<evidence type="ECO:0000256" key="3">
    <source>
        <dbReference type="ARBA" id="ARBA00022618"/>
    </source>
</evidence>
<evidence type="ECO:0000256" key="4">
    <source>
        <dbReference type="ARBA" id="ARBA00022776"/>
    </source>
</evidence>
<comment type="similarity">
    <text evidence="2">Belongs to the SCC4/mau-2 family.</text>
</comment>
<dbReference type="GeneID" id="18880169"/>
<gene>
    <name evidence="9" type="ORF">PUNSTDRAFT_138804</name>
</gene>
<dbReference type="RefSeq" id="XP_007388545.1">
    <property type="nucleotide sequence ID" value="XM_007388483.1"/>
</dbReference>
<feature type="compositionally biased region" description="Low complexity" evidence="8">
    <location>
        <begin position="269"/>
        <end position="279"/>
    </location>
</feature>
<keyword evidence="3" id="KW-0132">Cell division</keyword>
<reference evidence="10" key="1">
    <citation type="journal article" date="2012" name="Science">
        <title>The Paleozoic origin of enzymatic lignin decomposition reconstructed from 31 fungal genomes.</title>
        <authorList>
            <person name="Floudas D."/>
            <person name="Binder M."/>
            <person name="Riley R."/>
            <person name="Barry K."/>
            <person name="Blanchette R.A."/>
            <person name="Henrissat B."/>
            <person name="Martinez A.T."/>
            <person name="Otillar R."/>
            <person name="Spatafora J.W."/>
            <person name="Yadav J.S."/>
            <person name="Aerts A."/>
            <person name="Benoit I."/>
            <person name="Boyd A."/>
            <person name="Carlson A."/>
            <person name="Copeland A."/>
            <person name="Coutinho P.M."/>
            <person name="de Vries R.P."/>
            <person name="Ferreira P."/>
            <person name="Findley K."/>
            <person name="Foster B."/>
            <person name="Gaskell J."/>
            <person name="Glotzer D."/>
            <person name="Gorecki P."/>
            <person name="Heitman J."/>
            <person name="Hesse C."/>
            <person name="Hori C."/>
            <person name="Igarashi K."/>
            <person name="Jurgens J.A."/>
            <person name="Kallen N."/>
            <person name="Kersten P."/>
            <person name="Kohler A."/>
            <person name="Kuees U."/>
            <person name="Kumar T.K.A."/>
            <person name="Kuo A."/>
            <person name="LaButti K."/>
            <person name="Larrondo L.F."/>
            <person name="Lindquist E."/>
            <person name="Ling A."/>
            <person name="Lombard V."/>
            <person name="Lucas S."/>
            <person name="Lundell T."/>
            <person name="Martin R."/>
            <person name="McLaughlin D.J."/>
            <person name="Morgenstern I."/>
            <person name="Morin E."/>
            <person name="Murat C."/>
            <person name="Nagy L.G."/>
            <person name="Nolan M."/>
            <person name="Ohm R.A."/>
            <person name="Patyshakuliyeva A."/>
            <person name="Rokas A."/>
            <person name="Ruiz-Duenas F.J."/>
            <person name="Sabat G."/>
            <person name="Salamov A."/>
            <person name="Samejima M."/>
            <person name="Schmutz J."/>
            <person name="Slot J.C."/>
            <person name="St John F."/>
            <person name="Stenlid J."/>
            <person name="Sun H."/>
            <person name="Sun S."/>
            <person name="Syed K."/>
            <person name="Tsang A."/>
            <person name="Wiebenga A."/>
            <person name="Young D."/>
            <person name="Pisabarro A."/>
            <person name="Eastwood D.C."/>
            <person name="Martin F."/>
            <person name="Cullen D."/>
            <person name="Grigoriev I.V."/>
            <person name="Hibbett D.S."/>
        </authorList>
    </citation>
    <scope>NUCLEOTIDE SEQUENCE [LARGE SCALE GENOMIC DNA]</scope>
    <source>
        <strain evidence="10">HHB-11173 SS5</strain>
    </source>
</reference>
<feature type="region of interest" description="Disordered" evidence="8">
    <location>
        <begin position="269"/>
        <end position="300"/>
    </location>
</feature>
<feature type="region of interest" description="Disordered" evidence="8">
    <location>
        <begin position="1"/>
        <end position="49"/>
    </location>
</feature>
<evidence type="ECO:0000256" key="6">
    <source>
        <dbReference type="ARBA" id="ARBA00023242"/>
    </source>
</evidence>
<dbReference type="Proteomes" id="UP000054196">
    <property type="component" value="Unassembled WGS sequence"/>
</dbReference>
<dbReference type="KEGG" id="psq:PUNSTDRAFT_138804"/>
<comment type="subcellular location">
    <subcellularLocation>
        <location evidence="1">Nucleus</location>
    </subcellularLocation>
</comment>
<dbReference type="EMBL" id="JH687556">
    <property type="protein sequence ID" value="EIN04074.1"/>
    <property type="molecule type" value="Genomic_DNA"/>
</dbReference>
<keyword evidence="4" id="KW-0498">Mitosis</keyword>
<dbReference type="OrthoDB" id="5565328at2759"/>
<evidence type="ECO:0000256" key="7">
    <source>
        <dbReference type="ARBA" id="ARBA00023306"/>
    </source>
</evidence>
<keyword evidence="6" id="KW-0539">Nucleus</keyword>
<dbReference type="GO" id="GO:0051301">
    <property type="term" value="P:cell division"/>
    <property type="evidence" value="ECO:0007669"/>
    <property type="project" value="UniProtKB-KW"/>
</dbReference>
<evidence type="ECO:0000313" key="10">
    <source>
        <dbReference type="Proteomes" id="UP000054196"/>
    </source>
</evidence>
<evidence type="ECO:0008006" key="11">
    <source>
        <dbReference type="Google" id="ProtNLM"/>
    </source>
</evidence>
<accession>R7S2J4</accession>
<keyword evidence="10" id="KW-1185">Reference proteome</keyword>
<evidence type="ECO:0000256" key="5">
    <source>
        <dbReference type="ARBA" id="ARBA00022829"/>
    </source>
</evidence>
<sequence>MAHDTNPRPHKRQRLQSASQIALLSPVSSSQPLSSPLTSLPPSSPIRDASNASRLLASHPQQQPHPPLGSKVAGNCKQLEQTTAELNRLPAPALLLSLPKLLAVPPNHPLHARSLHLSLVSFRKCLMVPGLNPEEECRAWTGLVEVGMSIIEGGWPEKEEEDWAHGVEAEVDKAISKGLMLSQKHPSLQVYRSLLSIHQATLAHWQRKQKFSRNVMKRLLSSFSSSSTYPNPHGVVVADASWSLRDPPHIVYTAYLTAIEHLVSTITDTSSSASSPQLSPRKQERLEPFSPAKFRPTGSSRRMDLNVQTALDYLEKMNGMAQQAGHDRIKQLVAVLKLRTLLSAGLYDLLAGPNGVLADAERAFAISYNVSEEKKSRADPVKADASFTSDNLPEMQTFADATETALALHVLIMGVVYYTQVGEAAQASPRSKHLHALMDAGALEGFKDSSITIPLDPCPPLSLRLTHPRILWHLVYLLGATSKRDTVGRKPRRKVWAEQGLAQFDKADKETGAPPALFPTWASAGDVSELEQRLARIKADLMCELVTVSIMRSEWDKAKQTLDSLIAHARTSLIWDSYSCRIALHYAHLAHALGRSSRARELYKVAAFISDENVREYGGRGEGLVVRAAAKAGHVLLAIGRRCERSSRGDEGARVAVGKASESEDEDEDEGFDPKEVITECRAAGGMLDAIAHIVEAGVATEIISAKQHLKRSLDVAAAAQDNYLRALVLALIVAHYTHTAEEHAWQMLNTCEMLAAGLGAPPKASSSTEGGNVVLGLWIAERMLEILRRNEEGQGVAKLVAKQEMLRHGLKRLIQHGNSMAM</sequence>
<dbReference type="GO" id="GO:0007059">
    <property type="term" value="P:chromosome segregation"/>
    <property type="evidence" value="ECO:0007669"/>
    <property type="project" value="UniProtKB-KW"/>
</dbReference>
<dbReference type="AlphaFoldDB" id="R7S2J4"/>
<evidence type="ECO:0000256" key="1">
    <source>
        <dbReference type="ARBA" id="ARBA00004123"/>
    </source>
</evidence>
<keyword evidence="7" id="KW-0131">Cell cycle</keyword>
<dbReference type="eggNOG" id="ENOG502S8RC">
    <property type="taxonomic scope" value="Eukaryota"/>
</dbReference>
<dbReference type="HOGENOM" id="CLU_010367_0_0_1"/>
<dbReference type="InterPro" id="IPR019440">
    <property type="entry name" value="MAU2"/>
</dbReference>
<dbReference type="Pfam" id="PF10345">
    <property type="entry name" value="Cohesin_load"/>
    <property type="match status" value="1"/>
</dbReference>
<dbReference type="OMA" id="HILYSTH"/>
<feature type="region of interest" description="Disordered" evidence="8">
    <location>
        <begin position="651"/>
        <end position="673"/>
    </location>
</feature>
<feature type="compositionally biased region" description="Low complexity" evidence="8">
    <location>
        <begin position="23"/>
        <end position="41"/>
    </location>
</feature>
<evidence type="ECO:0000313" key="9">
    <source>
        <dbReference type="EMBL" id="EIN04074.1"/>
    </source>
</evidence>
<name>R7S2J4_PUNST</name>
<organism evidence="9 10">
    <name type="scientific">Punctularia strigosozonata (strain HHB-11173)</name>
    <name type="common">White-rot fungus</name>
    <dbReference type="NCBI Taxonomy" id="741275"/>
    <lineage>
        <taxon>Eukaryota</taxon>
        <taxon>Fungi</taxon>
        <taxon>Dikarya</taxon>
        <taxon>Basidiomycota</taxon>
        <taxon>Agaricomycotina</taxon>
        <taxon>Agaricomycetes</taxon>
        <taxon>Corticiales</taxon>
        <taxon>Punctulariaceae</taxon>
        <taxon>Punctularia</taxon>
    </lineage>
</organism>
<evidence type="ECO:0000256" key="8">
    <source>
        <dbReference type="SAM" id="MobiDB-lite"/>
    </source>
</evidence>
<dbReference type="PANTHER" id="PTHR21394">
    <property type="entry name" value="MAU2 CHROMATID COHESION FACTOR HOMOLOG"/>
    <property type="match status" value="1"/>
</dbReference>
<proteinExistence type="inferred from homology"/>